<feature type="signal peptide" evidence="1">
    <location>
        <begin position="1"/>
        <end position="18"/>
    </location>
</feature>
<dbReference type="EMBL" id="LSRX01001812">
    <property type="protein sequence ID" value="OLP77232.1"/>
    <property type="molecule type" value="Genomic_DNA"/>
</dbReference>
<reference evidence="2 3" key="1">
    <citation type="submission" date="2016-02" db="EMBL/GenBank/DDBJ databases">
        <title>Genome analysis of coral dinoflagellate symbionts highlights evolutionary adaptations to a symbiotic lifestyle.</title>
        <authorList>
            <person name="Aranda M."/>
            <person name="Li Y."/>
            <person name="Liew Y.J."/>
            <person name="Baumgarten S."/>
            <person name="Simakov O."/>
            <person name="Wilson M."/>
            <person name="Piel J."/>
            <person name="Ashoor H."/>
            <person name="Bougouffa S."/>
            <person name="Bajic V.B."/>
            <person name="Ryu T."/>
            <person name="Ravasi T."/>
            <person name="Bayer T."/>
            <person name="Micklem G."/>
            <person name="Kim H."/>
            <person name="Bhak J."/>
            <person name="Lajeunesse T.C."/>
            <person name="Voolstra C.R."/>
        </authorList>
    </citation>
    <scope>NUCLEOTIDE SEQUENCE [LARGE SCALE GENOMIC DNA]</scope>
    <source>
        <strain evidence="2 3">CCMP2467</strain>
    </source>
</reference>
<dbReference type="Proteomes" id="UP000186817">
    <property type="component" value="Unassembled WGS sequence"/>
</dbReference>
<proteinExistence type="predicted"/>
<evidence type="ECO:0000313" key="2">
    <source>
        <dbReference type="EMBL" id="OLP77232.1"/>
    </source>
</evidence>
<protein>
    <submittedName>
        <fullName evidence="2">Uncharacterized protein</fullName>
    </submittedName>
</protein>
<evidence type="ECO:0000313" key="3">
    <source>
        <dbReference type="Proteomes" id="UP000186817"/>
    </source>
</evidence>
<sequence>MSWLGWRLVVALSALRWMQRPELRADGYQALLQQTVKPQASTRTHPELSGSCSQKSIIYADTGMANSATSAADHGNTWKDGVTCTIPEKEHSLKLARHLPMVQVNLRRGSSTANFAGGGWVWQRVTGREAVVDPVLLSPQVCPQFTCYSEGSILLIYPLPVSKCQWSVSEIRDAVGNGATGVVDQVTAVAAKVPGLADAAGAAGPSMWLAAPDMWVFAGASAGTRYGSCQCKPGFCAKDGGLAFSASAQ</sequence>
<dbReference type="AlphaFoldDB" id="A0A1Q9C2U5"/>
<name>A0A1Q9C2U5_SYMMI</name>
<feature type="chain" id="PRO_5013000175" evidence="1">
    <location>
        <begin position="19"/>
        <end position="249"/>
    </location>
</feature>
<keyword evidence="3" id="KW-1185">Reference proteome</keyword>
<comment type="caution">
    <text evidence="2">The sequence shown here is derived from an EMBL/GenBank/DDBJ whole genome shotgun (WGS) entry which is preliminary data.</text>
</comment>
<dbReference type="OrthoDB" id="10487732at2759"/>
<evidence type="ECO:0000256" key="1">
    <source>
        <dbReference type="SAM" id="SignalP"/>
    </source>
</evidence>
<keyword evidence="1" id="KW-0732">Signal</keyword>
<gene>
    <name evidence="2" type="ORF">AK812_SmicGene42730</name>
</gene>
<accession>A0A1Q9C2U5</accession>
<organism evidence="2 3">
    <name type="scientific">Symbiodinium microadriaticum</name>
    <name type="common">Dinoflagellate</name>
    <name type="synonym">Zooxanthella microadriatica</name>
    <dbReference type="NCBI Taxonomy" id="2951"/>
    <lineage>
        <taxon>Eukaryota</taxon>
        <taxon>Sar</taxon>
        <taxon>Alveolata</taxon>
        <taxon>Dinophyceae</taxon>
        <taxon>Suessiales</taxon>
        <taxon>Symbiodiniaceae</taxon>
        <taxon>Symbiodinium</taxon>
    </lineage>
</organism>